<comment type="caution">
    <text evidence="1">The sequence shown here is derived from an EMBL/GenBank/DDBJ whole genome shotgun (WGS) entry which is preliminary data.</text>
</comment>
<dbReference type="Proteomes" id="UP000634476">
    <property type="component" value="Unassembled WGS sequence"/>
</dbReference>
<evidence type="ECO:0000313" key="2">
    <source>
        <dbReference type="Proteomes" id="UP000634476"/>
    </source>
</evidence>
<evidence type="ECO:0008006" key="3">
    <source>
        <dbReference type="Google" id="ProtNLM"/>
    </source>
</evidence>
<gene>
    <name evidence="1" type="ORF">Pta02_33990</name>
</gene>
<name>A0A8J3WTC8_9ACTN</name>
<dbReference type="InterPro" id="IPR016084">
    <property type="entry name" value="Haem_Oase-like_multi-hlx"/>
</dbReference>
<dbReference type="Gene3D" id="1.20.910.10">
    <property type="entry name" value="Heme oxygenase-like"/>
    <property type="match status" value="1"/>
</dbReference>
<proteinExistence type="predicted"/>
<sequence>MADTTNGTVPGARSRSLHAKIELLMPGLRAAAARLWAAPGLRLRYPAYLGAMHAVITASVPLMETALAEAVRRGEPALAGYLRRHIEEERGHDDWLRADLAVLGHAPGRPSAAAAALVGAQYYWTLHHHPAALLGYIAAMEGFPPTDALMAHLRAVTGFPPAAFRTLRHHGELDLGHRAELDAVLDGLPLTPEQEQAVGLSALHTVHAATRLFTGLLGPTAQNSTAEDFKEEPWNSTPSAN</sequence>
<evidence type="ECO:0000313" key="1">
    <source>
        <dbReference type="EMBL" id="GII01391.1"/>
    </source>
</evidence>
<organism evidence="1 2">
    <name type="scientific">Planobispora takensis</name>
    <dbReference type="NCBI Taxonomy" id="1367882"/>
    <lineage>
        <taxon>Bacteria</taxon>
        <taxon>Bacillati</taxon>
        <taxon>Actinomycetota</taxon>
        <taxon>Actinomycetes</taxon>
        <taxon>Streptosporangiales</taxon>
        <taxon>Streptosporangiaceae</taxon>
        <taxon>Planobispora</taxon>
    </lineage>
</organism>
<reference evidence="1" key="1">
    <citation type="submission" date="2021-01" db="EMBL/GenBank/DDBJ databases">
        <title>Whole genome shotgun sequence of Planobispora takensis NBRC 109077.</title>
        <authorList>
            <person name="Komaki H."/>
            <person name="Tamura T."/>
        </authorList>
    </citation>
    <scope>NUCLEOTIDE SEQUENCE</scope>
    <source>
        <strain evidence="1">NBRC 109077</strain>
    </source>
</reference>
<dbReference type="Pfam" id="PF14518">
    <property type="entry name" value="Haem_oxygenas_2"/>
    <property type="match status" value="1"/>
</dbReference>
<dbReference type="SUPFAM" id="SSF48613">
    <property type="entry name" value="Heme oxygenase-like"/>
    <property type="match status" value="1"/>
</dbReference>
<accession>A0A8J3WTC8</accession>
<keyword evidence="2" id="KW-1185">Reference proteome</keyword>
<dbReference type="AlphaFoldDB" id="A0A8J3WTC8"/>
<dbReference type="EMBL" id="BOOK01000024">
    <property type="protein sequence ID" value="GII01391.1"/>
    <property type="molecule type" value="Genomic_DNA"/>
</dbReference>
<dbReference type="RefSeq" id="WP_203875777.1">
    <property type="nucleotide sequence ID" value="NZ_BOOK01000024.1"/>
</dbReference>
<protein>
    <recommendedName>
        <fullName evidence="3">Iron-containing redox enzyme family protein</fullName>
    </recommendedName>
</protein>